<protein>
    <submittedName>
        <fullName evidence="2">DUF2129 domain-containing protein</fullName>
    </submittedName>
</protein>
<accession>A0A844EMP7</accession>
<organism evidence="2 3">
    <name type="scientific">Lentilactobacillus parabuchneri</name>
    <dbReference type="NCBI Taxonomy" id="152331"/>
    <lineage>
        <taxon>Bacteria</taxon>
        <taxon>Bacillati</taxon>
        <taxon>Bacillota</taxon>
        <taxon>Bacilli</taxon>
        <taxon>Lactobacillales</taxon>
        <taxon>Lactobacillaceae</taxon>
        <taxon>Lentilactobacillus</taxon>
    </lineage>
</organism>
<proteinExistence type="predicted"/>
<dbReference type="Pfam" id="PF09902">
    <property type="entry name" value="DUF2129"/>
    <property type="match status" value="1"/>
</dbReference>
<dbReference type="EMBL" id="WKKY01000352">
    <property type="protein sequence ID" value="MSE21294.1"/>
    <property type="molecule type" value="Genomic_DNA"/>
</dbReference>
<dbReference type="InterPro" id="IPR016979">
    <property type="entry name" value="DUF2129"/>
</dbReference>
<dbReference type="AlphaFoldDB" id="A0A844EMP7"/>
<reference evidence="2 3" key="1">
    <citation type="submission" date="2019-11" db="EMBL/GenBank/DDBJ databases">
        <title>Draft Genome Sequence of Plant Growth-Promoting Rhizosphere-Associated Bacteria.</title>
        <authorList>
            <person name="Vasilyev I.Y."/>
            <person name="Radchenko V."/>
            <person name="Ilnitskaya E.V."/>
        </authorList>
    </citation>
    <scope>NUCLEOTIDE SEQUENCE [LARGE SCALE GENOMIC DNA]</scope>
    <source>
        <strain evidence="2 3">VRA_07sq_f</strain>
    </source>
</reference>
<comment type="caution">
    <text evidence="2">The sequence shown here is derived from an EMBL/GenBank/DDBJ whole genome shotgun (WGS) entry which is preliminary data.</text>
</comment>
<evidence type="ECO:0000313" key="2">
    <source>
        <dbReference type="EMBL" id="MSE21294.1"/>
    </source>
</evidence>
<evidence type="ECO:0000313" key="3">
    <source>
        <dbReference type="Proteomes" id="UP000491237"/>
    </source>
</evidence>
<feature type="non-terminal residue" evidence="2">
    <location>
        <position position="34"/>
    </location>
</feature>
<keyword evidence="1" id="KW-0963">Cytoplasm</keyword>
<evidence type="ECO:0000256" key="1">
    <source>
        <dbReference type="ARBA" id="ARBA00022490"/>
    </source>
</evidence>
<gene>
    <name evidence="2" type="ORF">GKC44_08555</name>
</gene>
<name>A0A844EMP7_9LACO</name>
<dbReference type="Proteomes" id="UP000491237">
    <property type="component" value="Unassembled WGS sequence"/>
</dbReference>
<sequence>MALDIQPTTGLIVYLHSIRHYRNLKSYGRLYYVS</sequence>